<dbReference type="Proteomes" id="UP001175261">
    <property type="component" value="Unassembled WGS sequence"/>
</dbReference>
<keyword evidence="8" id="KW-1185">Reference proteome</keyword>
<evidence type="ECO:0000259" key="6">
    <source>
        <dbReference type="PROSITE" id="PS51891"/>
    </source>
</evidence>
<dbReference type="AlphaFoldDB" id="A0AA39GKZ1"/>
<feature type="binding site" evidence="5">
    <location>
        <position position="89"/>
    </location>
    <ligand>
        <name>Zn(2+)</name>
        <dbReference type="ChEBI" id="CHEBI:29105"/>
        <label>2</label>
        <note>catalytic</note>
    </ligand>
</feature>
<reference evidence="7" key="1">
    <citation type="submission" date="2022-10" db="EMBL/GenBank/DDBJ databases">
        <title>Determination and structural analysis of whole genome sequence of Sarocladium strictum F4-1.</title>
        <authorList>
            <person name="Hu L."/>
            <person name="Jiang Y."/>
        </authorList>
    </citation>
    <scope>NUCLEOTIDE SEQUENCE</scope>
    <source>
        <strain evidence="7">F4-1</strain>
    </source>
</reference>
<comment type="similarity">
    <text evidence="1 5">Belongs to the Gfa family.</text>
</comment>
<feature type="binding site" evidence="5">
    <location>
        <position position="70"/>
    </location>
    <ligand>
        <name>Zn(2+)</name>
        <dbReference type="ChEBI" id="CHEBI:29105"/>
        <label>1</label>
        <note>structural</note>
    </ligand>
</feature>
<name>A0AA39GKZ1_SARSR</name>
<sequence length="228" mass="24401">MAAPRSPIARNKSLIATATIFTATAAAAAAVIHSYRARKSQSMAHLHPSLSNGVKKGDSNFAGGTLRCLCSSRPVEVTLGGNVLHNHACGCSKCWKPEGALFAVIAVIPRDQVRVSANCDKLRVVDESAAIQRHACASCGVHMFGRIETDHPFQGLDFVHTELSSQSGWQEPQFAAFVSSIVEQGYDPGKMGEVRSQLRSMGLEPYDALSPPLMDAIAAWTAQKKAKL</sequence>
<comment type="caution">
    <text evidence="7">The sequence shown here is derived from an EMBL/GenBank/DDBJ whole genome shotgun (WGS) entry which is preliminary data.</text>
</comment>
<dbReference type="PIRSF" id="PIRSF033318">
    <property type="entry name" value="Formald_GSH"/>
    <property type="match status" value="1"/>
</dbReference>
<feature type="domain" description="CENP-V/GFA" evidence="6">
    <location>
        <begin position="61"/>
        <end position="207"/>
    </location>
</feature>
<dbReference type="PROSITE" id="PS51891">
    <property type="entry name" value="CENP_V_GFA"/>
    <property type="match status" value="1"/>
</dbReference>
<evidence type="ECO:0000256" key="5">
    <source>
        <dbReference type="HAMAP-Rule" id="MF_03142"/>
    </source>
</evidence>
<evidence type="ECO:0000313" key="8">
    <source>
        <dbReference type="Proteomes" id="UP001175261"/>
    </source>
</evidence>
<proteinExistence type="inferred from homology"/>
<evidence type="ECO:0000256" key="1">
    <source>
        <dbReference type="ARBA" id="ARBA00005495"/>
    </source>
</evidence>
<dbReference type="Pfam" id="PF04828">
    <property type="entry name" value="GFA"/>
    <property type="match status" value="1"/>
</dbReference>
<dbReference type="SUPFAM" id="SSF51316">
    <property type="entry name" value="Mss4-like"/>
    <property type="match status" value="1"/>
</dbReference>
<evidence type="ECO:0000256" key="4">
    <source>
        <dbReference type="ARBA" id="ARBA00023239"/>
    </source>
</evidence>
<dbReference type="InterPro" id="IPR006913">
    <property type="entry name" value="CENP-V/GFA"/>
</dbReference>
<organism evidence="7 8">
    <name type="scientific">Sarocladium strictum</name>
    <name type="common">Black bundle disease fungus</name>
    <name type="synonym">Acremonium strictum</name>
    <dbReference type="NCBI Taxonomy" id="5046"/>
    <lineage>
        <taxon>Eukaryota</taxon>
        <taxon>Fungi</taxon>
        <taxon>Dikarya</taxon>
        <taxon>Ascomycota</taxon>
        <taxon>Pezizomycotina</taxon>
        <taxon>Sordariomycetes</taxon>
        <taxon>Hypocreomycetidae</taxon>
        <taxon>Hypocreales</taxon>
        <taxon>Sarocladiaceae</taxon>
        <taxon>Sarocladium</taxon>
    </lineage>
</organism>
<dbReference type="PANTHER" id="PTHR33337:SF40">
    <property type="entry name" value="CENP-V_GFA DOMAIN-CONTAINING PROTEIN-RELATED"/>
    <property type="match status" value="1"/>
</dbReference>
<keyword evidence="3 5" id="KW-0862">Zinc</keyword>
<comment type="catalytic activity">
    <reaction evidence="5">
        <text>S-(hydroxymethyl)glutathione = glutathione + formaldehyde</text>
        <dbReference type="Rhea" id="RHEA:22488"/>
        <dbReference type="ChEBI" id="CHEBI:16842"/>
        <dbReference type="ChEBI" id="CHEBI:57925"/>
        <dbReference type="ChEBI" id="CHEBI:58758"/>
        <dbReference type="EC" id="4.4.1.22"/>
    </reaction>
</comment>
<comment type="pathway">
    <text evidence="5">One-carbon metabolism; formaldehyde degradation; formate from formaldehyde (glutathione route): step 1/3.</text>
</comment>
<dbReference type="HAMAP" id="MF_00723">
    <property type="entry name" value="Formald_GSH"/>
    <property type="match status" value="1"/>
</dbReference>
<feature type="binding site" evidence="5">
    <location>
        <position position="136"/>
    </location>
    <ligand>
        <name>Zn(2+)</name>
        <dbReference type="ChEBI" id="CHEBI:29105"/>
        <label>1</label>
        <note>structural</note>
    </ligand>
</feature>
<evidence type="ECO:0000256" key="2">
    <source>
        <dbReference type="ARBA" id="ARBA00022723"/>
    </source>
</evidence>
<evidence type="ECO:0000256" key="3">
    <source>
        <dbReference type="ARBA" id="ARBA00022833"/>
    </source>
</evidence>
<dbReference type="InterPro" id="IPR014185">
    <property type="entry name" value="Formald_GSH"/>
</dbReference>
<feature type="binding site" evidence="5">
    <location>
        <position position="91"/>
    </location>
    <ligand>
        <name>Zn(2+)</name>
        <dbReference type="ChEBI" id="CHEBI:29105"/>
        <label>2</label>
        <note>catalytic</note>
    </ligand>
</feature>
<dbReference type="NCBIfam" id="NF003829">
    <property type="entry name" value="PRK05417.1"/>
    <property type="match status" value="1"/>
</dbReference>
<dbReference type="InterPro" id="IPR011057">
    <property type="entry name" value="Mss4-like_sf"/>
</dbReference>
<feature type="binding site" evidence="5">
    <location>
        <position position="68"/>
    </location>
    <ligand>
        <name>Zn(2+)</name>
        <dbReference type="ChEBI" id="CHEBI:29105"/>
        <label>1</label>
        <note>structural</note>
    </ligand>
</feature>
<dbReference type="GO" id="GO:0008270">
    <property type="term" value="F:zinc ion binding"/>
    <property type="evidence" value="ECO:0007669"/>
    <property type="project" value="UniProtKB-UniRule"/>
</dbReference>
<gene>
    <name evidence="7" type="ORF">NLU13_2696</name>
</gene>
<dbReference type="EC" id="4.4.1.22" evidence="5"/>
<dbReference type="PANTHER" id="PTHR33337">
    <property type="entry name" value="GFA DOMAIN-CONTAINING PROTEIN"/>
    <property type="match status" value="1"/>
</dbReference>
<protein>
    <recommendedName>
        <fullName evidence="5">Putative glutathione-dependent formaldehyde-activating enzyme</fullName>
        <ecNumber evidence="5">4.4.1.22</ecNumber>
    </recommendedName>
    <alternativeName>
        <fullName evidence="5">S-(hydroxymethyl)glutathione synthase</fullName>
    </alternativeName>
</protein>
<comment type="function">
    <text evidence="5">Catalyzes the condensation of formaldehyde and glutathione to S-hydroxymethylglutathione.</text>
</comment>
<keyword evidence="4 5" id="KW-0456">Lyase</keyword>
<dbReference type="GO" id="GO:0046294">
    <property type="term" value="P:formaldehyde catabolic process"/>
    <property type="evidence" value="ECO:0007669"/>
    <property type="project" value="UniProtKB-UniRule"/>
</dbReference>
<feature type="binding site" evidence="5">
    <location>
        <position position="94"/>
    </location>
    <ligand>
        <name>Zn(2+)</name>
        <dbReference type="ChEBI" id="CHEBI:29105"/>
        <label>2</label>
        <note>catalytic</note>
    </ligand>
</feature>
<keyword evidence="2 5" id="KW-0479">Metal-binding</keyword>
<evidence type="ECO:0000313" key="7">
    <source>
        <dbReference type="EMBL" id="KAK0389121.1"/>
    </source>
</evidence>
<dbReference type="EMBL" id="JAPDFR010000002">
    <property type="protein sequence ID" value="KAK0389121.1"/>
    <property type="molecule type" value="Genomic_DNA"/>
</dbReference>
<dbReference type="NCBIfam" id="TIGR02820">
    <property type="entry name" value="formald_GSH"/>
    <property type="match status" value="1"/>
</dbReference>
<comment type="cofactor">
    <cofactor evidence="5">
        <name>Zn(2+)</name>
        <dbReference type="ChEBI" id="CHEBI:29105"/>
    </cofactor>
    <text evidence="5">Binds 2 Zn(2+) ions per subunit.</text>
</comment>
<accession>A0AA39GKZ1</accession>
<dbReference type="Gene3D" id="3.90.1590.10">
    <property type="entry name" value="glutathione-dependent formaldehyde- activating enzyme (gfa)"/>
    <property type="match status" value="1"/>
</dbReference>
<feature type="binding site" evidence="5">
    <location>
        <position position="139"/>
    </location>
    <ligand>
        <name>Zn(2+)</name>
        <dbReference type="ChEBI" id="CHEBI:29105"/>
        <label>1</label>
        <note>structural</note>
    </ligand>
</feature>
<dbReference type="GO" id="GO:0051907">
    <property type="term" value="F:S-(hydroxymethyl)glutathione synthase activity"/>
    <property type="evidence" value="ECO:0007669"/>
    <property type="project" value="UniProtKB-UniRule"/>
</dbReference>